<reference evidence="4" key="1">
    <citation type="submission" date="2019-06" db="EMBL/GenBank/DDBJ databases">
        <authorList>
            <consortium name="Wellcome Sanger Institute Data Sharing"/>
        </authorList>
    </citation>
    <scope>NUCLEOTIDE SEQUENCE [LARGE SCALE GENOMIC DNA]</scope>
</reference>
<sequence length="316" mass="33120">MDVLESLTDAQIADFLSGRSPLTVSLRVGSHMMYVQLQLSAQDVTELQRVGDSWPPKSPAESRSTDRTPPVCVDPQGPRTPPTRAPAAAPAATCPSPPHTLISTPSLPPGCPSAASPRPAAAPLRWPGAGSPSPGPPSPAAASTVTEVRESLLVSSVPTPEPPTADGSCCVLQGGSAEPAPPPGAVIQSFVSHSPGVFSGTFSGTLAPCSPSSAPHPRRGVSIILQILNDLLRAACSHQGAPPALSPRLPPAACGPRPEQRAQRPGGAPPPSEENRTLQRKLQRLRRLLRQRRLRKRTGGTLSQRSRPYQHRHHSP</sequence>
<dbReference type="OMA" id="HAQCAPX"/>
<reference evidence="4" key="3">
    <citation type="submission" date="2025-09" db="UniProtKB">
        <authorList>
            <consortium name="Ensembl"/>
        </authorList>
    </citation>
    <scope>IDENTIFICATION</scope>
</reference>
<feature type="compositionally biased region" description="Low complexity" evidence="3">
    <location>
        <begin position="112"/>
        <end position="132"/>
    </location>
</feature>
<protein>
    <recommendedName>
        <fullName evidence="6">Midnolin</fullName>
    </recommendedName>
</protein>
<evidence type="ECO:0000256" key="1">
    <source>
        <dbReference type="ARBA" id="ARBA00004123"/>
    </source>
</evidence>
<comment type="subcellular location">
    <subcellularLocation>
        <location evidence="1">Nucleus</location>
    </subcellularLocation>
</comment>
<evidence type="ECO:0000313" key="4">
    <source>
        <dbReference type="Ensembl" id="ENSSFAP00005032028.1"/>
    </source>
</evidence>
<accession>A0A672HRZ5</accession>
<evidence type="ECO:0008006" key="6">
    <source>
        <dbReference type="Google" id="ProtNLM"/>
    </source>
</evidence>
<reference evidence="4" key="2">
    <citation type="submission" date="2025-08" db="UniProtKB">
        <authorList>
            <consortium name="Ensembl"/>
        </authorList>
    </citation>
    <scope>IDENTIFICATION</scope>
</reference>
<evidence type="ECO:0000256" key="2">
    <source>
        <dbReference type="ARBA" id="ARBA00023242"/>
    </source>
</evidence>
<proteinExistence type="predicted"/>
<evidence type="ECO:0000313" key="5">
    <source>
        <dbReference type="Proteomes" id="UP000472267"/>
    </source>
</evidence>
<dbReference type="PANTHER" id="PTHR23010">
    <property type="entry name" value="MIDNOLIN"/>
    <property type="match status" value="1"/>
</dbReference>
<feature type="compositionally biased region" description="Low complexity" evidence="3">
    <location>
        <begin position="85"/>
        <end position="94"/>
    </location>
</feature>
<organism evidence="4 5">
    <name type="scientific">Salarias fasciatus</name>
    <name type="common">Jewelled blenny</name>
    <name type="synonym">Blennius fasciatus</name>
    <dbReference type="NCBI Taxonomy" id="181472"/>
    <lineage>
        <taxon>Eukaryota</taxon>
        <taxon>Metazoa</taxon>
        <taxon>Chordata</taxon>
        <taxon>Craniata</taxon>
        <taxon>Vertebrata</taxon>
        <taxon>Euteleostomi</taxon>
        <taxon>Actinopterygii</taxon>
        <taxon>Neopterygii</taxon>
        <taxon>Teleostei</taxon>
        <taxon>Neoteleostei</taxon>
        <taxon>Acanthomorphata</taxon>
        <taxon>Ovalentaria</taxon>
        <taxon>Blenniimorphae</taxon>
        <taxon>Blenniiformes</taxon>
        <taxon>Blennioidei</taxon>
        <taxon>Blenniidae</taxon>
        <taxon>Salariinae</taxon>
        <taxon>Salarias</taxon>
    </lineage>
</organism>
<dbReference type="PANTHER" id="PTHR23010:SF1">
    <property type="entry name" value="MIDNOLIN"/>
    <property type="match status" value="1"/>
</dbReference>
<gene>
    <name evidence="4" type="primary">LOC115405349</name>
</gene>
<dbReference type="Proteomes" id="UP000472267">
    <property type="component" value="Chromosome 18"/>
</dbReference>
<feature type="compositionally biased region" description="Basic residues" evidence="3">
    <location>
        <begin position="278"/>
        <end position="298"/>
    </location>
</feature>
<keyword evidence="5" id="KW-1185">Reference proteome</keyword>
<dbReference type="GO" id="GO:0005634">
    <property type="term" value="C:nucleus"/>
    <property type="evidence" value="ECO:0007669"/>
    <property type="project" value="UniProtKB-SubCell"/>
</dbReference>
<feature type="region of interest" description="Disordered" evidence="3">
    <location>
        <begin position="238"/>
        <end position="316"/>
    </location>
</feature>
<dbReference type="InterPro" id="IPR039336">
    <property type="entry name" value="Midnolin"/>
</dbReference>
<feature type="region of interest" description="Disordered" evidence="3">
    <location>
        <begin position="48"/>
        <end position="145"/>
    </location>
</feature>
<keyword evidence="2" id="KW-0539">Nucleus</keyword>
<evidence type="ECO:0000256" key="3">
    <source>
        <dbReference type="SAM" id="MobiDB-lite"/>
    </source>
</evidence>
<dbReference type="AlphaFoldDB" id="A0A672HRZ5"/>
<dbReference type="Ensembl" id="ENSSFAT00005033172.1">
    <property type="protein sequence ID" value="ENSSFAP00005032028.1"/>
    <property type="gene ID" value="ENSSFAG00005016244.1"/>
</dbReference>
<name>A0A672HRZ5_SALFA</name>
<dbReference type="InParanoid" id="A0A672HRZ5"/>